<dbReference type="Proteomes" id="UP000193467">
    <property type="component" value="Unassembled WGS sequence"/>
</dbReference>
<dbReference type="EMBL" id="MCGR01000013">
    <property type="protein sequence ID" value="ORY87408.1"/>
    <property type="molecule type" value="Genomic_DNA"/>
</dbReference>
<keyword evidence="3" id="KW-1185">Reference proteome</keyword>
<feature type="compositionally biased region" description="Polar residues" evidence="1">
    <location>
        <begin position="481"/>
        <end position="491"/>
    </location>
</feature>
<gene>
    <name evidence="2" type="ORF">BCR35DRAFT_351313</name>
</gene>
<feature type="compositionally biased region" description="Polar residues" evidence="1">
    <location>
        <begin position="19"/>
        <end position="29"/>
    </location>
</feature>
<feature type="compositionally biased region" description="Pro residues" evidence="1">
    <location>
        <begin position="238"/>
        <end position="249"/>
    </location>
</feature>
<feature type="compositionally biased region" description="Pro residues" evidence="1">
    <location>
        <begin position="406"/>
        <end position="417"/>
    </location>
</feature>
<feature type="compositionally biased region" description="Pro residues" evidence="1">
    <location>
        <begin position="638"/>
        <end position="651"/>
    </location>
</feature>
<proteinExistence type="predicted"/>
<feature type="compositionally biased region" description="Polar residues" evidence="1">
    <location>
        <begin position="575"/>
        <end position="586"/>
    </location>
</feature>
<comment type="caution">
    <text evidence="2">The sequence shown here is derived from an EMBL/GenBank/DDBJ whole genome shotgun (WGS) entry which is preliminary data.</text>
</comment>
<name>A0A1Y2FTU6_9BASI</name>
<feature type="compositionally biased region" description="Basic and acidic residues" evidence="1">
    <location>
        <begin position="512"/>
        <end position="529"/>
    </location>
</feature>
<feature type="compositionally biased region" description="Basic and acidic residues" evidence="1">
    <location>
        <begin position="325"/>
        <end position="336"/>
    </location>
</feature>
<feature type="compositionally biased region" description="Low complexity" evidence="1">
    <location>
        <begin position="598"/>
        <end position="612"/>
    </location>
</feature>
<feature type="compositionally biased region" description="Pro residues" evidence="1">
    <location>
        <begin position="658"/>
        <end position="674"/>
    </location>
</feature>
<feature type="compositionally biased region" description="Pro residues" evidence="1">
    <location>
        <begin position="257"/>
        <end position="268"/>
    </location>
</feature>
<feature type="compositionally biased region" description="Basic and acidic residues" evidence="1">
    <location>
        <begin position="1"/>
        <end position="10"/>
    </location>
</feature>
<dbReference type="InParanoid" id="A0A1Y2FTU6"/>
<feature type="compositionally biased region" description="Low complexity" evidence="1">
    <location>
        <begin position="36"/>
        <end position="59"/>
    </location>
</feature>
<evidence type="ECO:0000313" key="3">
    <source>
        <dbReference type="Proteomes" id="UP000193467"/>
    </source>
</evidence>
<feature type="compositionally biased region" description="Basic and acidic residues" evidence="1">
    <location>
        <begin position="390"/>
        <end position="404"/>
    </location>
</feature>
<feature type="compositionally biased region" description="Low complexity" evidence="1">
    <location>
        <begin position="702"/>
        <end position="716"/>
    </location>
</feature>
<feature type="compositionally biased region" description="Polar residues" evidence="1">
    <location>
        <begin position="311"/>
        <end position="324"/>
    </location>
</feature>
<feature type="region of interest" description="Disordered" evidence="1">
    <location>
        <begin position="168"/>
        <end position="806"/>
    </location>
</feature>
<feature type="compositionally biased region" description="Acidic residues" evidence="1">
    <location>
        <begin position="750"/>
        <end position="759"/>
    </location>
</feature>
<feature type="compositionally biased region" description="Gly residues" evidence="1">
    <location>
        <begin position="379"/>
        <end position="389"/>
    </location>
</feature>
<feature type="compositionally biased region" description="Basic and acidic residues" evidence="1">
    <location>
        <begin position="123"/>
        <end position="134"/>
    </location>
</feature>
<reference evidence="2 3" key="1">
    <citation type="submission" date="2016-07" db="EMBL/GenBank/DDBJ databases">
        <title>Pervasive Adenine N6-methylation of Active Genes in Fungi.</title>
        <authorList>
            <consortium name="DOE Joint Genome Institute"/>
            <person name="Mondo S.J."/>
            <person name="Dannebaum R.O."/>
            <person name="Kuo R.C."/>
            <person name="Labutti K."/>
            <person name="Haridas S."/>
            <person name="Kuo A."/>
            <person name="Salamov A."/>
            <person name="Ahrendt S.R."/>
            <person name="Lipzen A."/>
            <person name="Sullivan W."/>
            <person name="Andreopoulos W.B."/>
            <person name="Clum A."/>
            <person name="Lindquist E."/>
            <person name="Daum C."/>
            <person name="Ramamoorthy G.K."/>
            <person name="Gryganskyi A."/>
            <person name="Culley D."/>
            <person name="Magnuson J.K."/>
            <person name="James T.Y."/>
            <person name="O'Malley M.A."/>
            <person name="Stajich J.E."/>
            <person name="Spatafora J.W."/>
            <person name="Visel A."/>
            <person name="Grigoriev I.V."/>
        </authorList>
    </citation>
    <scope>NUCLEOTIDE SEQUENCE [LARGE SCALE GENOMIC DNA]</scope>
    <source>
        <strain evidence="2 3">62-1032</strain>
    </source>
</reference>
<feature type="region of interest" description="Disordered" evidence="1">
    <location>
        <begin position="1"/>
        <end position="63"/>
    </location>
</feature>
<feature type="compositionally biased region" description="Polar residues" evidence="1">
    <location>
        <begin position="732"/>
        <end position="742"/>
    </location>
</feature>
<sequence length="830" mass="90444">MSSSHSDDLQSLHGIASDSGYTSAASTTSHSRKRASSLTSLRSSRSTSTPSNPRTTSLNAKFDRLNSSMNDVATASATSAGAGTSLGVQRKTIAQAGEGARGSVQGSASARRSGFTEDELEAESWRDEKANERERRKRRRRNEAISGPGSSLGAVGEAFRLLSWEGRRGSREDDEARPAGVADQHDYVQLARVPSPSGSGRVRTVARDAGMGSTSTSRRDRSPPPMALPPWTDQEKPATPPRTYSPPPEWLARIMGPPAPRHSPPRLLPPHRAQYTTSQPTHFTPDHDSHLFPSATPLDSHFAHSQPAPYPQQTTLSPAPFSTRSRMEFSFSRRDSNYGPPSQQPLYEAQLAREGSAMDQWRDEGAPMASTTRWEVESEGGGLRSGGWGSEEHLGPPREQHFDRAPSPPRPFPPPPLTFESHRNDEQEVQMLANTAYHPQRPSPASQAFDYPDYPSITALLRANGWQSPPQPFEHSLADQARSSDPRTASSELHEEGNGSFGGFWKRAPRPARLDDGQSLHRSPSRDLYTESLLQSATAPEIEMLAPRFPSLPQEPSPRFEKLSQPAVAPPSRSHLLNQPTSTPLKQQPIVDHPPPLSRKSSSSAPRAPLLAISQPRPQKQATAPLASTINPQQTPSLPFPTRKPNPPPPTRQRSFPRPDPVFRPSTAPNPPTSPLVHGDEGEEHHEMRSKEQLGQTSNDPPRNALAVPAAEAAPSQPHPAPDASPLRAPSTFASEITTQEAASGHFDGEEREADEDDFESRSTDGDSIFPAASAGTTMTTRFEEEEEGRELSPLLEEEGEEEQKGGLLAGASFSIFEDPEDPIQRFTQD</sequence>
<dbReference type="AlphaFoldDB" id="A0A1Y2FTU6"/>
<protein>
    <submittedName>
        <fullName evidence="2">Uncharacterized protein</fullName>
    </submittedName>
</protein>
<feature type="compositionally biased region" description="Polar residues" evidence="1">
    <location>
        <begin position="616"/>
        <end position="637"/>
    </location>
</feature>
<accession>A0A1Y2FTU6</accession>
<feature type="region of interest" description="Disordered" evidence="1">
    <location>
        <begin position="93"/>
        <end position="156"/>
    </location>
</feature>
<evidence type="ECO:0000256" key="1">
    <source>
        <dbReference type="SAM" id="MobiDB-lite"/>
    </source>
</evidence>
<feature type="compositionally biased region" description="Basic and acidic residues" evidence="1">
    <location>
        <begin position="168"/>
        <end position="177"/>
    </location>
</feature>
<dbReference type="STRING" id="106004.A0A1Y2FTU6"/>
<evidence type="ECO:0000313" key="2">
    <source>
        <dbReference type="EMBL" id="ORY87408.1"/>
    </source>
</evidence>
<feature type="compositionally biased region" description="Basic and acidic residues" evidence="1">
    <location>
        <begin position="678"/>
        <end position="692"/>
    </location>
</feature>
<organism evidence="2 3">
    <name type="scientific">Leucosporidium creatinivorum</name>
    <dbReference type="NCBI Taxonomy" id="106004"/>
    <lineage>
        <taxon>Eukaryota</taxon>
        <taxon>Fungi</taxon>
        <taxon>Dikarya</taxon>
        <taxon>Basidiomycota</taxon>
        <taxon>Pucciniomycotina</taxon>
        <taxon>Microbotryomycetes</taxon>
        <taxon>Leucosporidiales</taxon>
        <taxon>Leucosporidium</taxon>
    </lineage>
</organism>